<evidence type="ECO:0000256" key="1">
    <source>
        <dbReference type="ARBA" id="ARBA00022801"/>
    </source>
</evidence>
<dbReference type="Pfam" id="PF08530">
    <property type="entry name" value="PepX_C"/>
    <property type="match status" value="1"/>
</dbReference>
<dbReference type="InterPro" id="IPR029058">
    <property type="entry name" value="AB_hydrolase_fold"/>
</dbReference>
<evidence type="ECO:0000313" key="3">
    <source>
        <dbReference type="EMBL" id="TYP90517.1"/>
    </source>
</evidence>
<accession>A0A5S5D3A5</accession>
<protein>
    <recommendedName>
        <fullName evidence="2">Xaa-Pro dipeptidyl-peptidase C-terminal domain-containing protein</fullName>
    </recommendedName>
</protein>
<dbReference type="InterPro" id="IPR005674">
    <property type="entry name" value="CocE/Ser_esterase"/>
</dbReference>
<evidence type="ECO:0000313" key="4">
    <source>
        <dbReference type="Proteomes" id="UP000322499"/>
    </source>
</evidence>
<dbReference type="Pfam" id="PF02129">
    <property type="entry name" value="Peptidase_S15"/>
    <property type="match status" value="1"/>
</dbReference>
<evidence type="ECO:0000259" key="2">
    <source>
        <dbReference type="SMART" id="SM00939"/>
    </source>
</evidence>
<dbReference type="Gene3D" id="1.10.3020.10">
    <property type="entry name" value="alpha-amino acid ester hydrolase ( Helical cap domain)"/>
    <property type="match status" value="1"/>
</dbReference>
<name>A0A5S5D3A5_9ACTN</name>
<reference evidence="3 4" key="1">
    <citation type="submission" date="2019-07" db="EMBL/GenBank/DDBJ databases">
        <title>Genomic Encyclopedia of Archaeal and Bacterial Type Strains, Phase II (KMG-II): from individual species to whole genera.</title>
        <authorList>
            <person name="Goeker M."/>
        </authorList>
    </citation>
    <scope>NUCLEOTIDE SEQUENCE [LARGE SCALE GENOMIC DNA]</scope>
    <source>
        <strain evidence="3 4">DSM 46842</strain>
    </source>
</reference>
<dbReference type="RefSeq" id="WP_166531287.1">
    <property type="nucleotide sequence ID" value="NZ_VNHW01000001.1"/>
</dbReference>
<dbReference type="PANTHER" id="PTHR43056">
    <property type="entry name" value="PEPTIDASE S9 PROLYL OLIGOPEPTIDASE"/>
    <property type="match status" value="1"/>
</dbReference>
<proteinExistence type="predicted"/>
<dbReference type="InterPro" id="IPR008979">
    <property type="entry name" value="Galactose-bd-like_sf"/>
</dbReference>
<dbReference type="NCBIfam" id="TIGR00976">
    <property type="entry name" value="CocE_NonD"/>
    <property type="match status" value="1"/>
</dbReference>
<dbReference type="Gene3D" id="2.60.120.260">
    <property type="entry name" value="Galactose-binding domain-like"/>
    <property type="match status" value="1"/>
</dbReference>
<dbReference type="PANTHER" id="PTHR43056:SF10">
    <property type="entry name" value="COCE_NOND FAMILY, PUTATIVE (AFU_ORTHOLOGUE AFUA_7G00600)-RELATED"/>
    <property type="match status" value="1"/>
</dbReference>
<gene>
    <name evidence="3" type="ORF">BD833_101235</name>
</gene>
<dbReference type="Proteomes" id="UP000322499">
    <property type="component" value="Unassembled WGS sequence"/>
</dbReference>
<dbReference type="SUPFAM" id="SSF53474">
    <property type="entry name" value="alpha/beta-Hydrolases"/>
    <property type="match status" value="1"/>
</dbReference>
<comment type="caution">
    <text evidence="3">The sequence shown here is derived from an EMBL/GenBank/DDBJ whole genome shotgun (WGS) entry which is preliminary data.</text>
</comment>
<dbReference type="Gene3D" id="3.40.50.1820">
    <property type="entry name" value="alpha/beta hydrolase"/>
    <property type="match status" value="1"/>
</dbReference>
<dbReference type="AlphaFoldDB" id="A0A5S5D3A5"/>
<dbReference type="InterPro" id="IPR050585">
    <property type="entry name" value="Xaa-Pro_dipeptidyl-ppase/CocE"/>
</dbReference>
<keyword evidence="1" id="KW-0378">Hydrolase</keyword>
<dbReference type="InterPro" id="IPR000383">
    <property type="entry name" value="Xaa-Pro-like_dom"/>
</dbReference>
<organism evidence="3 4">
    <name type="scientific">Blastococcus xanthinilyticus</name>
    <dbReference type="NCBI Taxonomy" id="1564164"/>
    <lineage>
        <taxon>Bacteria</taxon>
        <taxon>Bacillati</taxon>
        <taxon>Actinomycetota</taxon>
        <taxon>Actinomycetes</taxon>
        <taxon>Geodermatophilales</taxon>
        <taxon>Geodermatophilaceae</taxon>
        <taxon>Blastococcus</taxon>
    </lineage>
</organism>
<keyword evidence="4" id="KW-1185">Reference proteome</keyword>
<sequence length="577" mass="62015">MSYRVEKDVMVEMRDGETLATDLWLPEGGPAPTLVVRTPYAKDFPNLLANAIDVPRLVEAGYAVAWQDSRGTGRSGGVFAPMSDDAHDGNDTLAWLRTQPWSDGTIGTFGASALGWAQWATASESPAGLQAIAPTVTTSDHYTAPWYSDGGALSLHMSLWWSTLMGLFGAQRALAAGTGPPDTLLEVAGALDALPSRLAAMPTSDHPALVGPAPWFGQMLRHPDRDRFWQDLSISDQADQVTAPALNVGGWFDVFAGATTSTYTRMRREAGSAEARAGQRLVMGPWDHTGYTGAYFDRQFGSGADILAADLTGVHLAFFDRHLRGRTDALEGTAPVRIFVMGIDQWRDEQDWPLPDTRYTDFHLTGSGRAGTDAEDGGLSPDGPGENATDVFTYDPADPVPSRGGRLIAPGTLNAVGPVDQRDVEARDDVLLFTTPVLIEPLEVTGPISLVLHVASSALDTDVTGKLVDVFPDGRSIYLTDGIARMRYRNSLAAPELLAPGRVYEVTVDLSVTSNVFLPGHRVGLEISSSNFPRYDRNTNTGGVIAEESLDQAVVATNRVLHGPDHPSRLVLPLITR</sequence>
<dbReference type="SUPFAM" id="SSF49785">
    <property type="entry name" value="Galactose-binding domain-like"/>
    <property type="match status" value="1"/>
</dbReference>
<dbReference type="SMART" id="SM00939">
    <property type="entry name" value="PepX_C"/>
    <property type="match status" value="1"/>
</dbReference>
<dbReference type="InterPro" id="IPR013736">
    <property type="entry name" value="Xaa-Pro_dipept_C"/>
</dbReference>
<feature type="domain" description="Xaa-Pro dipeptidyl-peptidase C-terminal" evidence="2">
    <location>
        <begin position="316"/>
        <end position="571"/>
    </location>
</feature>
<dbReference type="EMBL" id="VNHW01000001">
    <property type="protein sequence ID" value="TYP90517.1"/>
    <property type="molecule type" value="Genomic_DNA"/>
</dbReference>
<dbReference type="GO" id="GO:0008239">
    <property type="term" value="F:dipeptidyl-peptidase activity"/>
    <property type="evidence" value="ECO:0007669"/>
    <property type="project" value="InterPro"/>
</dbReference>